<dbReference type="PANTHER" id="PTHR47892">
    <property type="entry name" value="UNIVERSAL STRESS PROTEIN E"/>
    <property type="match status" value="1"/>
</dbReference>
<sequence length="309" mass="33911">MQRFKSILLVYPCDNATLERATSLARANHAKLTLLRVERELTGTSLITSPGSPALQLQDLVIKEYQSQLKDIIAPVKKEGVRVSAKVVIGTPFLEIIRDVILTKHDLVIMTAEGMGGLKERLFGSTSLHLMRKCPCPVWVMKPSKPKQFLRVMAAVDPEPFEDSSDELNVFILKLAAAVAAKDGAELHVVHAWALFGESIIQGRTRLTDPEISGYIQEETGRHQELLDALVSRHTDGSAVVHMVKGLAESVIVEMAKSEKVDLLVMGTVCRTGIPGFFIGNTAEKILDEVDCSVLTVKPATFQSPVKFD</sequence>
<comment type="subcellular location">
    <subcellularLocation>
        <location evidence="1">Cytoplasm</location>
    </subcellularLocation>
</comment>
<evidence type="ECO:0000256" key="1">
    <source>
        <dbReference type="ARBA" id="ARBA00004496"/>
    </source>
</evidence>
<keyword evidence="2" id="KW-0963">Cytoplasm</keyword>
<evidence type="ECO:0000259" key="4">
    <source>
        <dbReference type="Pfam" id="PF00582"/>
    </source>
</evidence>
<dbReference type="RefSeq" id="WP_250930491.1">
    <property type="nucleotide sequence ID" value="NZ_JAMQBK010000056.1"/>
</dbReference>
<gene>
    <name evidence="5" type="ORF">NB063_19760</name>
</gene>
<protein>
    <submittedName>
        <fullName evidence="5">Universal stress protein</fullName>
    </submittedName>
</protein>
<evidence type="ECO:0000313" key="5">
    <source>
        <dbReference type="EMBL" id="MCM2372856.1"/>
    </source>
</evidence>
<dbReference type="Pfam" id="PF00582">
    <property type="entry name" value="Usp"/>
    <property type="match status" value="2"/>
</dbReference>
<reference evidence="5 6" key="1">
    <citation type="journal article" date="2022" name="Syst. Appl. Microbiol.">
        <title>Rhodopirellula aestuarii sp. nov., a novel member of the genus Rhodopirellula isolated from brackish sediments collected in the Tagus River estuary, Portugal.</title>
        <authorList>
            <person name="Vitorino I.R."/>
            <person name="Klimek D."/>
            <person name="Calusinska M."/>
            <person name="Lobo-da-Cunha A."/>
            <person name="Vasconcelos V."/>
            <person name="Lage O.M."/>
        </authorList>
    </citation>
    <scope>NUCLEOTIDE SEQUENCE [LARGE SCALE GENOMIC DNA]</scope>
    <source>
        <strain evidence="5 6">ICT_H3.1</strain>
    </source>
</reference>
<evidence type="ECO:0000313" key="6">
    <source>
        <dbReference type="Proteomes" id="UP001202961"/>
    </source>
</evidence>
<dbReference type="SUPFAM" id="SSF52402">
    <property type="entry name" value="Adenine nucleotide alpha hydrolases-like"/>
    <property type="match status" value="2"/>
</dbReference>
<feature type="domain" description="UspA" evidence="4">
    <location>
        <begin position="5"/>
        <end position="142"/>
    </location>
</feature>
<dbReference type="PANTHER" id="PTHR47892:SF1">
    <property type="entry name" value="UNIVERSAL STRESS PROTEIN E"/>
    <property type="match status" value="1"/>
</dbReference>
<dbReference type="EMBL" id="JAMQBK010000056">
    <property type="protein sequence ID" value="MCM2372856.1"/>
    <property type="molecule type" value="Genomic_DNA"/>
</dbReference>
<feature type="domain" description="UspA" evidence="4">
    <location>
        <begin position="152"/>
        <end position="298"/>
    </location>
</feature>
<dbReference type="InterPro" id="IPR006016">
    <property type="entry name" value="UspA"/>
</dbReference>
<dbReference type="Gene3D" id="3.40.50.12370">
    <property type="match status" value="1"/>
</dbReference>
<accession>A0ABT0U7K1</accession>
<comment type="function">
    <text evidence="3">Required for resistance to DNA-damaging agents.</text>
</comment>
<proteinExistence type="predicted"/>
<organism evidence="5 6">
    <name type="scientific">Aporhodopirellula aestuarii</name>
    <dbReference type="NCBI Taxonomy" id="2950107"/>
    <lineage>
        <taxon>Bacteria</taxon>
        <taxon>Pseudomonadati</taxon>
        <taxon>Planctomycetota</taxon>
        <taxon>Planctomycetia</taxon>
        <taxon>Pirellulales</taxon>
        <taxon>Pirellulaceae</taxon>
        <taxon>Aporhodopirellula</taxon>
    </lineage>
</organism>
<name>A0ABT0U7K1_9BACT</name>
<dbReference type="Proteomes" id="UP001202961">
    <property type="component" value="Unassembled WGS sequence"/>
</dbReference>
<keyword evidence="6" id="KW-1185">Reference proteome</keyword>
<comment type="caution">
    <text evidence="5">The sequence shown here is derived from an EMBL/GenBank/DDBJ whole genome shotgun (WGS) entry which is preliminary data.</text>
</comment>
<evidence type="ECO:0000256" key="2">
    <source>
        <dbReference type="ARBA" id="ARBA00022490"/>
    </source>
</evidence>
<evidence type="ECO:0000256" key="3">
    <source>
        <dbReference type="ARBA" id="ARBA00037131"/>
    </source>
</evidence>
<dbReference type="CDD" id="cd00293">
    <property type="entry name" value="USP-like"/>
    <property type="match status" value="1"/>
</dbReference>